<dbReference type="SUPFAM" id="SSF52777">
    <property type="entry name" value="CoA-dependent acyltransferases"/>
    <property type="match status" value="1"/>
</dbReference>
<dbReference type="InterPro" id="IPR023213">
    <property type="entry name" value="CAT-like_dom_sf"/>
</dbReference>
<dbReference type="InterPro" id="IPR001242">
    <property type="entry name" value="Condensation_dom"/>
</dbReference>
<dbReference type="EMBL" id="CAJNOM010000561">
    <property type="protein sequence ID" value="CAF1501644.1"/>
    <property type="molecule type" value="Genomic_DNA"/>
</dbReference>
<dbReference type="EMBL" id="CAJNOI010000261">
    <property type="protein sequence ID" value="CAF1215320.1"/>
    <property type="molecule type" value="Genomic_DNA"/>
</dbReference>
<evidence type="ECO:0000259" key="1">
    <source>
        <dbReference type="Pfam" id="PF00668"/>
    </source>
</evidence>
<dbReference type="Proteomes" id="UP000663832">
    <property type="component" value="Unassembled WGS sequence"/>
</dbReference>
<dbReference type="Gene3D" id="3.30.559.10">
    <property type="entry name" value="Chloramphenicol acetyltransferase-like domain"/>
    <property type="match status" value="1"/>
</dbReference>
<dbReference type="OrthoDB" id="10219866at2759"/>
<dbReference type="AlphaFoldDB" id="A0A814XG91"/>
<comment type="caution">
    <text evidence="2">The sequence shown here is derived from an EMBL/GenBank/DDBJ whole genome shotgun (WGS) entry which is preliminary data.</text>
</comment>
<evidence type="ECO:0000313" key="4">
    <source>
        <dbReference type="Proteomes" id="UP000663832"/>
    </source>
</evidence>
<gene>
    <name evidence="2" type="ORF">BJG266_LOCUS27671</name>
    <name evidence="3" type="ORF">QVE165_LOCUS43542</name>
</gene>
<protein>
    <recommendedName>
        <fullName evidence="1">Condensation domain-containing protein</fullName>
    </recommendedName>
</protein>
<organism evidence="2 5">
    <name type="scientific">Adineta steineri</name>
    <dbReference type="NCBI Taxonomy" id="433720"/>
    <lineage>
        <taxon>Eukaryota</taxon>
        <taxon>Metazoa</taxon>
        <taxon>Spiralia</taxon>
        <taxon>Gnathifera</taxon>
        <taxon>Rotifera</taxon>
        <taxon>Eurotatoria</taxon>
        <taxon>Bdelloidea</taxon>
        <taxon>Adinetida</taxon>
        <taxon>Adinetidae</taxon>
        <taxon>Adineta</taxon>
    </lineage>
</organism>
<evidence type="ECO:0000313" key="2">
    <source>
        <dbReference type="EMBL" id="CAF1215320.1"/>
    </source>
</evidence>
<feature type="domain" description="Condensation" evidence="1">
    <location>
        <begin position="1"/>
        <end position="122"/>
    </location>
</feature>
<name>A0A814XG91_9BILA</name>
<accession>A0A814XG91</accession>
<dbReference type="GO" id="GO:0003824">
    <property type="term" value="F:catalytic activity"/>
    <property type="evidence" value="ECO:0007669"/>
    <property type="project" value="InterPro"/>
</dbReference>
<evidence type="ECO:0000313" key="3">
    <source>
        <dbReference type="EMBL" id="CAF1501644.1"/>
    </source>
</evidence>
<keyword evidence="4" id="KW-1185">Reference proteome</keyword>
<evidence type="ECO:0000313" key="5">
    <source>
        <dbReference type="Proteomes" id="UP000663877"/>
    </source>
</evidence>
<proteinExistence type="predicted"/>
<dbReference type="Gene3D" id="3.30.559.30">
    <property type="entry name" value="Nonribosomal peptide synthetase, condensation domain"/>
    <property type="match status" value="1"/>
</dbReference>
<dbReference type="Proteomes" id="UP000663877">
    <property type="component" value="Unassembled WGS sequence"/>
</dbReference>
<reference evidence="2" key="1">
    <citation type="submission" date="2021-02" db="EMBL/GenBank/DDBJ databases">
        <authorList>
            <person name="Nowell W R."/>
        </authorList>
    </citation>
    <scope>NUCLEOTIDE SEQUENCE</scope>
</reference>
<sequence>MFVATLLYRIQIYSDYSFNRLIKQVQNGFYSILEHTHYPLQQIFQDLDYKHSSSAFLNILFDFITYSSDTDLLSVNQTQFQSVPLKQMQNVVKFDMKLLFFHDRTVQNQTISCSLICSQDVFIVMLFIIKTFLNKE</sequence>
<dbReference type="Pfam" id="PF00668">
    <property type="entry name" value="Condensation"/>
    <property type="match status" value="1"/>
</dbReference>